<name>A0AAI9NZC0_9FIRM</name>
<dbReference type="RefSeq" id="WP_022215959.1">
    <property type="nucleotide sequence ID" value="NZ_BLYL01000014.1"/>
</dbReference>
<evidence type="ECO:0000313" key="1">
    <source>
        <dbReference type="EMBL" id="GFO95146.1"/>
    </source>
</evidence>
<dbReference type="Proteomes" id="UP000660047">
    <property type="component" value="Unassembled WGS sequence"/>
</dbReference>
<accession>A0AAI9NZC0</accession>
<dbReference type="AlphaFoldDB" id="A0AAI9NZC0"/>
<protein>
    <submittedName>
        <fullName evidence="1">Uncharacterized protein</fullName>
    </submittedName>
</protein>
<sequence>MSRAVKDIQVIGVREIGRLPYISKAKMMKIFEMSLSTATRRIADLDRYVQSGRYGPYTILDGAGVTRVNVLALVDYLKYKKQLDAGRRVPPFDINKVAKEAVINWDELDP</sequence>
<proteinExistence type="predicted"/>
<dbReference type="EMBL" id="BLYL01000014">
    <property type="protein sequence ID" value="GFO95146.1"/>
    <property type="molecule type" value="Genomic_DNA"/>
</dbReference>
<evidence type="ECO:0000313" key="2">
    <source>
        <dbReference type="Proteomes" id="UP000660047"/>
    </source>
</evidence>
<comment type="caution">
    <text evidence="1">The sequence shown here is derived from an EMBL/GenBank/DDBJ whole genome shotgun (WGS) entry which is preliminary data.</text>
</comment>
<reference evidence="1" key="1">
    <citation type="submission" date="2020-06" db="EMBL/GenBank/DDBJ databases">
        <title>Characterization of fructooligosaccharide metabolism and fructooligosaccharide-degrading enzymes in human commensal butyrate producers.</title>
        <authorList>
            <person name="Tanno H."/>
            <person name="Fujii T."/>
            <person name="Hirano K."/>
            <person name="Maeno S."/>
            <person name="Tonozuka T."/>
            <person name="Sakamoto M."/>
            <person name="Ohkuma M."/>
            <person name="Tochio T."/>
            <person name="Endo A."/>
        </authorList>
    </citation>
    <scope>NUCLEOTIDE SEQUENCE</scope>
    <source>
        <strain evidence="1">JCM 31265</strain>
    </source>
</reference>
<gene>
    <name evidence="1" type="ORF">COEU31_21920</name>
</gene>
<organism evidence="1 2">
    <name type="scientific">Coprococcus eutactus</name>
    <dbReference type="NCBI Taxonomy" id="33043"/>
    <lineage>
        <taxon>Bacteria</taxon>
        <taxon>Bacillati</taxon>
        <taxon>Bacillota</taxon>
        <taxon>Clostridia</taxon>
        <taxon>Lachnospirales</taxon>
        <taxon>Lachnospiraceae</taxon>
        <taxon>Coprococcus</taxon>
    </lineage>
</organism>